<sequence length="87" mass="10032">MFYGVYVYDSNSSGAASVYLIGMYETIDQAKTRLSEYLPNYQKHYHNSVRSNHMIGWVNQYKLGDIPYNGLTCNQPHSSVNLFDEEP</sequence>
<dbReference type="Proteomes" id="UP001162001">
    <property type="component" value="Segment"/>
</dbReference>
<organism evidence="1 2">
    <name type="scientific">Fadolivirus FV1/VV64</name>
    <dbReference type="NCBI Taxonomy" id="3070911"/>
    <lineage>
        <taxon>Viruses</taxon>
        <taxon>Varidnaviria</taxon>
        <taxon>Bamfordvirae</taxon>
        <taxon>Nucleocytoviricota</taxon>
        <taxon>Megaviricetes</taxon>
        <taxon>Imitervirales</taxon>
        <taxon>Mimiviridae</taxon>
        <taxon>Klosneuvirinae</taxon>
        <taxon>Fadolivirus</taxon>
        <taxon>Fadolivirus algeromassiliense</taxon>
    </lineage>
</organism>
<protein>
    <submittedName>
        <fullName evidence="1">Uncharacterized protein</fullName>
    </submittedName>
</protein>
<proteinExistence type="predicted"/>
<evidence type="ECO:0000313" key="1">
    <source>
        <dbReference type="EMBL" id="QKF94187.1"/>
    </source>
</evidence>
<evidence type="ECO:0000313" key="2">
    <source>
        <dbReference type="Proteomes" id="UP001162001"/>
    </source>
</evidence>
<reference evidence="1 2" key="1">
    <citation type="submission" date="2020-04" db="EMBL/GenBank/DDBJ databases">
        <title>Advantages and limits of metagenomic assembly and binning of a giant virus.</title>
        <authorList>
            <person name="Schulz F."/>
            <person name="Andreani J."/>
            <person name="Francis R."/>
            <person name="Boudjemaa H."/>
            <person name="Bou Khalil J.Y."/>
            <person name="Lee J."/>
            <person name="La Scola B."/>
            <person name="Woyke T."/>
        </authorList>
    </citation>
    <scope>NUCLEOTIDE SEQUENCE [LARGE SCALE GENOMIC DNA]</scope>
    <source>
        <strain evidence="1 2">FV1/VV64</strain>
    </source>
</reference>
<name>A0A7D3QUJ8_9VIRU</name>
<accession>A0A7D3QUJ8</accession>
<dbReference type="EMBL" id="MT418680">
    <property type="protein sequence ID" value="QKF94187.1"/>
    <property type="molecule type" value="Genomic_DNA"/>
</dbReference>
<keyword evidence="2" id="KW-1185">Reference proteome</keyword>
<gene>
    <name evidence="1" type="ORF">Fadolivirus_1_729</name>
</gene>